<evidence type="ECO:0000256" key="1">
    <source>
        <dbReference type="SAM" id="MobiDB-lite"/>
    </source>
</evidence>
<proteinExistence type="predicted"/>
<evidence type="ECO:0000313" key="2">
    <source>
        <dbReference type="EMBL" id="PWG81595.1"/>
    </source>
</evidence>
<accession>A0A2U2PJL7</accession>
<gene>
    <name evidence="2" type="ORF">DDR33_07120</name>
</gene>
<sequence>MRITIIADRNAPFGKLPCFPNAITEIRAVDDTNEDPVEQTIQYLECTPEQPDMVILKIDAGRTDRKCTFTDFSIAAKFGQIGFAYYFYNRISDILEINGIMARPINVIGVFSYQKVWAIKSQAFEAAYNEWIQRSNFDAATTQRLIDAFQRPQIQNQQDQQNNQPEAQQAQNQADALVAALHQQPPNMDVQEPNVDTQLGNFADMNTVNFHGTADTDPTEGDQDEHEAKKP</sequence>
<dbReference type="RefSeq" id="WP_109415079.1">
    <property type="nucleotide sequence ID" value="NZ_QEAS01000004.1"/>
</dbReference>
<dbReference type="Proteomes" id="UP000245647">
    <property type="component" value="Unassembled WGS sequence"/>
</dbReference>
<protein>
    <submittedName>
        <fullName evidence="2">Uncharacterized protein</fullName>
    </submittedName>
</protein>
<name>A0A2U2PJL7_9SPHI</name>
<evidence type="ECO:0000313" key="3">
    <source>
        <dbReference type="Proteomes" id="UP000245647"/>
    </source>
</evidence>
<feature type="region of interest" description="Disordered" evidence="1">
    <location>
        <begin position="154"/>
        <end position="174"/>
    </location>
</feature>
<comment type="caution">
    <text evidence="2">The sequence shown here is derived from an EMBL/GenBank/DDBJ whole genome shotgun (WGS) entry which is preliminary data.</text>
</comment>
<feature type="region of interest" description="Disordered" evidence="1">
    <location>
        <begin position="203"/>
        <end position="231"/>
    </location>
</feature>
<keyword evidence="3" id="KW-1185">Reference proteome</keyword>
<organism evidence="2 3">
    <name type="scientific">Pararcticibacter amylolyticus</name>
    <dbReference type="NCBI Taxonomy" id="2173175"/>
    <lineage>
        <taxon>Bacteria</taxon>
        <taxon>Pseudomonadati</taxon>
        <taxon>Bacteroidota</taxon>
        <taxon>Sphingobacteriia</taxon>
        <taxon>Sphingobacteriales</taxon>
        <taxon>Sphingobacteriaceae</taxon>
        <taxon>Pararcticibacter</taxon>
    </lineage>
</organism>
<dbReference type="AlphaFoldDB" id="A0A2U2PJL7"/>
<reference evidence="2 3" key="1">
    <citation type="submission" date="2018-04" db="EMBL/GenBank/DDBJ databases">
        <title>Pedobacter chongqingensis sp. nov., isolated from a rottenly hemp rope.</title>
        <authorList>
            <person name="Cai Y."/>
        </authorList>
    </citation>
    <scope>NUCLEOTIDE SEQUENCE [LARGE SCALE GENOMIC DNA]</scope>
    <source>
        <strain evidence="2 3">FJ4-8</strain>
    </source>
</reference>
<dbReference type="EMBL" id="QEAS01000004">
    <property type="protein sequence ID" value="PWG81595.1"/>
    <property type="molecule type" value="Genomic_DNA"/>
</dbReference>